<dbReference type="PANTHER" id="PTHR12045:SF3">
    <property type="entry name" value="INACTIVE ALLANTOICASE-RELATED"/>
    <property type="match status" value="1"/>
</dbReference>
<dbReference type="Gene3D" id="2.60.120.260">
    <property type="entry name" value="Galactose-binding domain-like"/>
    <property type="match status" value="2"/>
</dbReference>
<dbReference type="Proteomes" id="UP001164965">
    <property type="component" value="Chromosome"/>
</dbReference>
<keyword evidence="2" id="KW-0659">Purine metabolism</keyword>
<protein>
    <recommendedName>
        <fullName evidence="2">Probable allantoicase</fullName>
        <ecNumber evidence="2">3.5.3.4</ecNumber>
    </recommendedName>
    <alternativeName>
        <fullName evidence="2">Allantoate amidinohydrolase</fullName>
    </alternativeName>
</protein>
<dbReference type="PIRSF" id="PIRSF016516">
    <property type="entry name" value="Allantoicase"/>
    <property type="match status" value="1"/>
</dbReference>
<proteinExistence type="inferred from homology"/>
<dbReference type="NCBIfam" id="TIGR02961">
    <property type="entry name" value="allantoicase"/>
    <property type="match status" value="1"/>
</dbReference>
<name>A0ABY6NYV0_9NOCA</name>
<comment type="pathway">
    <text evidence="2">Nitrogen metabolism; (S)-allantoin degradation; (S)-ureidoglycolate from allantoate (aminidohydrolase route): step 1/1.</text>
</comment>
<gene>
    <name evidence="2 4" type="primary">alc</name>
    <name evidence="4" type="ORF">RHODO2019_13800</name>
</gene>
<feature type="domain" description="Allantoicase" evidence="3">
    <location>
        <begin position="18"/>
        <end position="172"/>
    </location>
</feature>
<evidence type="ECO:0000256" key="2">
    <source>
        <dbReference type="HAMAP-Rule" id="MF_00813"/>
    </source>
</evidence>
<keyword evidence="2 4" id="KW-0378">Hydrolase</keyword>
<dbReference type="EC" id="3.5.3.4" evidence="2"/>
<comment type="catalytic activity">
    <reaction evidence="2">
        <text>allantoate + H2O = (S)-ureidoglycolate + urea</text>
        <dbReference type="Rhea" id="RHEA:11016"/>
        <dbReference type="ChEBI" id="CHEBI:15377"/>
        <dbReference type="ChEBI" id="CHEBI:16199"/>
        <dbReference type="ChEBI" id="CHEBI:17536"/>
        <dbReference type="ChEBI" id="CHEBI:57296"/>
        <dbReference type="EC" id="3.5.3.4"/>
    </reaction>
</comment>
<evidence type="ECO:0000259" key="3">
    <source>
        <dbReference type="Pfam" id="PF03561"/>
    </source>
</evidence>
<dbReference type="RefSeq" id="WP_265382328.1">
    <property type="nucleotide sequence ID" value="NZ_CP110615.1"/>
</dbReference>
<accession>A0ABY6NYV0</accession>
<dbReference type="GO" id="GO:0004037">
    <property type="term" value="F:allantoicase activity"/>
    <property type="evidence" value="ECO:0007669"/>
    <property type="project" value="UniProtKB-EC"/>
</dbReference>
<comment type="similarity">
    <text evidence="1 2">Belongs to the allantoicase family.</text>
</comment>
<dbReference type="HAMAP" id="MF_00813">
    <property type="entry name" value="Allantoicase"/>
    <property type="match status" value="1"/>
</dbReference>
<dbReference type="InterPro" id="IPR005164">
    <property type="entry name" value="Allantoicase"/>
</dbReference>
<dbReference type="SUPFAM" id="SSF49785">
    <property type="entry name" value="Galactose-binding domain-like"/>
    <property type="match status" value="2"/>
</dbReference>
<reference evidence="4" key="1">
    <citation type="submission" date="2022-10" db="EMBL/GenBank/DDBJ databases">
        <title>Rhodococcus sp.75.</title>
        <authorList>
            <person name="Sun M."/>
        </authorList>
    </citation>
    <scope>NUCLEOTIDE SEQUENCE</scope>
    <source>
        <strain evidence="4">75</strain>
    </source>
</reference>
<keyword evidence="5" id="KW-1185">Reference proteome</keyword>
<dbReference type="InterPro" id="IPR015908">
    <property type="entry name" value="Allantoicase_dom"/>
</dbReference>
<evidence type="ECO:0000256" key="1">
    <source>
        <dbReference type="ARBA" id="ARBA00009242"/>
    </source>
</evidence>
<evidence type="ECO:0000313" key="5">
    <source>
        <dbReference type="Proteomes" id="UP001164965"/>
    </source>
</evidence>
<dbReference type="PANTHER" id="PTHR12045">
    <property type="entry name" value="ALLANTOICASE"/>
    <property type="match status" value="1"/>
</dbReference>
<organism evidence="4 5">
    <name type="scientific">Rhodococcus antarcticus</name>
    <dbReference type="NCBI Taxonomy" id="2987751"/>
    <lineage>
        <taxon>Bacteria</taxon>
        <taxon>Bacillati</taxon>
        <taxon>Actinomycetota</taxon>
        <taxon>Actinomycetes</taxon>
        <taxon>Mycobacteriales</taxon>
        <taxon>Nocardiaceae</taxon>
        <taxon>Rhodococcus</taxon>
    </lineage>
</organism>
<feature type="domain" description="Allantoicase" evidence="3">
    <location>
        <begin position="191"/>
        <end position="326"/>
    </location>
</feature>
<evidence type="ECO:0000313" key="4">
    <source>
        <dbReference type="EMBL" id="UZJ24221.1"/>
    </source>
</evidence>
<dbReference type="Pfam" id="PF03561">
    <property type="entry name" value="Allantoicase"/>
    <property type="match status" value="2"/>
</dbReference>
<dbReference type="EMBL" id="CP110615">
    <property type="protein sequence ID" value="UZJ24221.1"/>
    <property type="molecule type" value="Genomic_DNA"/>
</dbReference>
<sequence length="359" mass="39079">MSTVDVTTLTDLASRALGGSVTAANDELFAQRENLIRPEAPVFDPSEFGHKGKVYDGWETRRRRSAVRDPEAHDWAVVRLGAPGIIHGVVVDTAFFRGNYPPHVAVQATSVEGYPDPEELLRATWVTVVAKSPARGDTANVYPVADPHRFTHVRLAIYPDGGVARLRVHGVVVPDPRLLTGTVDLLAAEGGGRLEECSDAFYASPANIIAPGRARNMGEGWENARRRGEGNDHAVFALGVAGVPRRVEVDTSYYVGNAAGWVRLSTVDARTADPADPASWCELLVRTAVQPDTRHHLALPGAVAATHLRLDVYPDGGLSRLRLWGDLDEESRRAVRRTWWDALPEAHRAQLHDEAPTAS</sequence>
<dbReference type="InterPro" id="IPR008979">
    <property type="entry name" value="Galactose-bd-like_sf"/>
</dbReference>